<dbReference type="InterPro" id="IPR000326">
    <property type="entry name" value="PAP2/HPO"/>
</dbReference>
<keyword evidence="5" id="KW-1133">Transmembrane helix</keyword>
<dbReference type="Gene3D" id="1.20.144.10">
    <property type="entry name" value="Phosphatidic acid phosphatase type 2/haloperoxidase"/>
    <property type="match status" value="1"/>
</dbReference>
<accession>A0A521F6A9</accession>
<reference evidence="8 9" key="1">
    <citation type="submission" date="2017-05" db="EMBL/GenBank/DDBJ databases">
        <authorList>
            <person name="Varghese N."/>
            <person name="Submissions S."/>
        </authorList>
    </citation>
    <scope>NUCLEOTIDE SEQUENCE [LARGE SCALE GENOMIC DNA]</scope>
    <source>
        <strain evidence="8 9">DSM 21985</strain>
    </source>
</reference>
<dbReference type="EMBL" id="FXTP01000015">
    <property type="protein sequence ID" value="SMO91677.1"/>
    <property type="molecule type" value="Genomic_DNA"/>
</dbReference>
<evidence type="ECO:0000313" key="8">
    <source>
        <dbReference type="EMBL" id="SMO91677.1"/>
    </source>
</evidence>
<keyword evidence="2" id="KW-1003">Cell membrane</keyword>
<evidence type="ECO:0000256" key="6">
    <source>
        <dbReference type="ARBA" id="ARBA00023136"/>
    </source>
</evidence>
<dbReference type="GO" id="GO:0005886">
    <property type="term" value="C:plasma membrane"/>
    <property type="evidence" value="ECO:0007669"/>
    <property type="project" value="UniProtKB-SubCell"/>
</dbReference>
<dbReference type="SUPFAM" id="SSF48317">
    <property type="entry name" value="Acid phosphatase/Vanadium-dependent haloperoxidase"/>
    <property type="match status" value="1"/>
</dbReference>
<keyword evidence="3" id="KW-0812">Transmembrane</keyword>
<dbReference type="Proteomes" id="UP000317557">
    <property type="component" value="Unassembled WGS sequence"/>
</dbReference>
<dbReference type="GO" id="GO:0016787">
    <property type="term" value="F:hydrolase activity"/>
    <property type="evidence" value="ECO:0007669"/>
    <property type="project" value="UniProtKB-KW"/>
</dbReference>
<gene>
    <name evidence="8" type="ORF">SAMN06265219_115109</name>
</gene>
<dbReference type="AlphaFoldDB" id="A0A521F6A9"/>
<evidence type="ECO:0000313" key="9">
    <source>
        <dbReference type="Proteomes" id="UP000317557"/>
    </source>
</evidence>
<dbReference type="Pfam" id="PF01569">
    <property type="entry name" value="PAP2"/>
    <property type="match status" value="1"/>
</dbReference>
<comment type="subcellular location">
    <subcellularLocation>
        <location evidence="1">Cell membrane</location>
        <topology evidence="1">Multi-pass membrane protein</topology>
    </subcellularLocation>
</comment>
<dbReference type="SMART" id="SM00014">
    <property type="entry name" value="acidPPc"/>
    <property type="match status" value="1"/>
</dbReference>
<name>A0A521F6A9_9BACT</name>
<evidence type="ECO:0000256" key="2">
    <source>
        <dbReference type="ARBA" id="ARBA00022475"/>
    </source>
</evidence>
<sequence length="245" mass="27448">MGSSTYAQDYTSPKRFSKWFVNDPVSFARNLDSYDLLNFSAVAFNLSMLHGMDRPTSDLFQQRLKESPFLSITNVAGERALLLPLSLGMFGTSLTGNNYKFQDAAFTSFQSLIYTTVMVNTTKFIASRARPYEKEGVRDFDFFETNHTSFPSGHTASAFAYLTPWVVYYPGPLTYSLYIIPVGTALARISYGKHWFTDVGAGALIGTFWGYHLAKKHKMETGQRGFSFTPVISSKAAILNLSIKF</sequence>
<organism evidence="8 9">
    <name type="scientific">Gracilimonas mengyeensis</name>
    <dbReference type="NCBI Taxonomy" id="1302730"/>
    <lineage>
        <taxon>Bacteria</taxon>
        <taxon>Pseudomonadati</taxon>
        <taxon>Balneolota</taxon>
        <taxon>Balneolia</taxon>
        <taxon>Balneolales</taxon>
        <taxon>Balneolaceae</taxon>
        <taxon>Gracilimonas</taxon>
    </lineage>
</organism>
<dbReference type="PANTHER" id="PTHR14969">
    <property type="entry name" value="SPHINGOSINE-1-PHOSPHATE PHOSPHOHYDROLASE"/>
    <property type="match status" value="1"/>
</dbReference>
<keyword evidence="9" id="KW-1185">Reference proteome</keyword>
<protein>
    <submittedName>
        <fullName evidence="8">PAP2 superfamily protein</fullName>
    </submittedName>
</protein>
<dbReference type="InterPro" id="IPR036938">
    <property type="entry name" value="PAP2/HPO_sf"/>
</dbReference>
<keyword evidence="6" id="KW-0472">Membrane</keyword>
<evidence type="ECO:0000256" key="3">
    <source>
        <dbReference type="ARBA" id="ARBA00022692"/>
    </source>
</evidence>
<dbReference type="PANTHER" id="PTHR14969:SF62">
    <property type="entry name" value="DECAPRENYLPHOSPHORYL-5-PHOSPHORIBOSE PHOSPHATASE RV3807C-RELATED"/>
    <property type="match status" value="1"/>
</dbReference>
<proteinExistence type="predicted"/>
<evidence type="ECO:0000256" key="4">
    <source>
        <dbReference type="ARBA" id="ARBA00022801"/>
    </source>
</evidence>
<evidence type="ECO:0000259" key="7">
    <source>
        <dbReference type="SMART" id="SM00014"/>
    </source>
</evidence>
<evidence type="ECO:0000256" key="5">
    <source>
        <dbReference type="ARBA" id="ARBA00022989"/>
    </source>
</evidence>
<keyword evidence="4" id="KW-0378">Hydrolase</keyword>
<feature type="domain" description="Phosphatidic acid phosphatase type 2/haloperoxidase" evidence="7">
    <location>
        <begin position="106"/>
        <end position="214"/>
    </location>
</feature>
<evidence type="ECO:0000256" key="1">
    <source>
        <dbReference type="ARBA" id="ARBA00004651"/>
    </source>
</evidence>